<feature type="transmembrane region" description="Helical" evidence="1">
    <location>
        <begin position="53"/>
        <end position="72"/>
    </location>
</feature>
<dbReference type="Proteomes" id="UP001396334">
    <property type="component" value="Unassembled WGS sequence"/>
</dbReference>
<evidence type="ECO:0000313" key="3">
    <source>
        <dbReference type="Proteomes" id="UP001396334"/>
    </source>
</evidence>
<keyword evidence="1" id="KW-1133">Transmembrane helix</keyword>
<dbReference type="EMBL" id="JBBPBN010000011">
    <property type="protein sequence ID" value="KAK9028781.1"/>
    <property type="molecule type" value="Genomic_DNA"/>
</dbReference>
<proteinExistence type="predicted"/>
<organism evidence="2 3">
    <name type="scientific">Hibiscus sabdariffa</name>
    <name type="common">roselle</name>
    <dbReference type="NCBI Taxonomy" id="183260"/>
    <lineage>
        <taxon>Eukaryota</taxon>
        <taxon>Viridiplantae</taxon>
        <taxon>Streptophyta</taxon>
        <taxon>Embryophyta</taxon>
        <taxon>Tracheophyta</taxon>
        <taxon>Spermatophyta</taxon>
        <taxon>Magnoliopsida</taxon>
        <taxon>eudicotyledons</taxon>
        <taxon>Gunneridae</taxon>
        <taxon>Pentapetalae</taxon>
        <taxon>rosids</taxon>
        <taxon>malvids</taxon>
        <taxon>Malvales</taxon>
        <taxon>Malvaceae</taxon>
        <taxon>Malvoideae</taxon>
        <taxon>Hibiscus</taxon>
    </lineage>
</organism>
<keyword evidence="1" id="KW-0812">Transmembrane</keyword>
<evidence type="ECO:0000313" key="2">
    <source>
        <dbReference type="EMBL" id="KAK9028781.1"/>
    </source>
</evidence>
<gene>
    <name evidence="2" type="ORF">V6N11_025928</name>
</gene>
<comment type="caution">
    <text evidence="2">The sequence shown here is derived from an EMBL/GenBank/DDBJ whole genome shotgun (WGS) entry which is preliminary data.</text>
</comment>
<name>A0ABR2SU48_9ROSI</name>
<sequence>MGPKVNKERTYLQYTRRLENQRFLWLCSRVMKKSAVLPRLHDLRFSIVANNTFPGVVVFSFSSLAVSSILCYRPFSLNRPLIF</sequence>
<accession>A0ABR2SU48</accession>
<keyword evidence="3" id="KW-1185">Reference proteome</keyword>
<protein>
    <submittedName>
        <fullName evidence="2">Uncharacterized protein</fullName>
    </submittedName>
</protein>
<reference evidence="2 3" key="1">
    <citation type="journal article" date="2024" name="G3 (Bethesda)">
        <title>Genome assembly of Hibiscus sabdariffa L. provides insights into metabolisms of medicinal natural products.</title>
        <authorList>
            <person name="Kim T."/>
        </authorList>
    </citation>
    <scope>NUCLEOTIDE SEQUENCE [LARGE SCALE GENOMIC DNA]</scope>
    <source>
        <strain evidence="2">TK-2024</strain>
        <tissue evidence="2">Old leaves</tissue>
    </source>
</reference>
<keyword evidence="1" id="KW-0472">Membrane</keyword>
<evidence type="ECO:0000256" key="1">
    <source>
        <dbReference type="SAM" id="Phobius"/>
    </source>
</evidence>